<proteinExistence type="predicted"/>
<sequence>MTPIAKLLYFKSVIGPENLTISQFTTHQFTYPSTINNTLHYFLETHQKSYTLQIKQARQLLKIRKFVPIYVKKDIILFPLKTQRAPIQYYINAHMITGLKSQGPQTIIFFENGFHITIDSSYMFIYKKWQESLTLSRLLQ</sequence>
<evidence type="ECO:0000313" key="2">
    <source>
        <dbReference type="Proteomes" id="UP000241960"/>
    </source>
</evidence>
<gene>
    <name evidence="1" type="ORF">BU058_01725</name>
</gene>
<dbReference type="Proteomes" id="UP000241960">
    <property type="component" value="Unassembled WGS sequence"/>
</dbReference>
<evidence type="ECO:0008006" key="3">
    <source>
        <dbReference type="Google" id="ProtNLM"/>
    </source>
</evidence>
<organism evidence="1 2">
    <name type="scientific">Staphylococcus succinus</name>
    <dbReference type="NCBI Taxonomy" id="61015"/>
    <lineage>
        <taxon>Bacteria</taxon>
        <taxon>Bacillati</taxon>
        <taxon>Bacillota</taxon>
        <taxon>Bacilli</taxon>
        <taxon>Bacillales</taxon>
        <taxon>Staphylococcaceae</taxon>
        <taxon>Staphylococcus</taxon>
    </lineage>
</organism>
<comment type="caution">
    <text evidence="1">The sequence shown here is derived from an EMBL/GenBank/DDBJ whole genome shotgun (WGS) entry which is preliminary data.</text>
</comment>
<accession>A0A9Q6HQD9</accession>
<name>A0A9Q6HQD9_9STAP</name>
<dbReference type="RefSeq" id="WP_073504174.1">
    <property type="nucleotide sequence ID" value="NZ_CP018199.1"/>
</dbReference>
<protein>
    <recommendedName>
        <fullName evidence="3">Competence protein ComK</fullName>
    </recommendedName>
</protein>
<dbReference type="GO" id="GO:0030420">
    <property type="term" value="P:establishment of competence for transformation"/>
    <property type="evidence" value="ECO:0007669"/>
    <property type="project" value="InterPro"/>
</dbReference>
<reference evidence="1 2" key="1">
    <citation type="journal article" date="2016" name="Front. Microbiol.">
        <title>Comprehensive Phylogenetic Analysis of Bovine Non-aureus Staphylococci Species Based on Whole-Genome Sequencing.</title>
        <authorList>
            <person name="Naushad S."/>
            <person name="Barkema H.W."/>
            <person name="Luby C."/>
            <person name="Condas L.A."/>
            <person name="Nobrega D.B."/>
            <person name="Carson D.A."/>
            <person name="De Buck J."/>
        </authorList>
    </citation>
    <scope>NUCLEOTIDE SEQUENCE [LARGE SCALE GENOMIC DNA]</scope>
    <source>
        <strain evidence="1 2">SNUC 1231</strain>
    </source>
</reference>
<dbReference type="AlphaFoldDB" id="A0A9Q6HQD9"/>
<dbReference type="EMBL" id="PZFQ01000004">
    <property type="protein sequence ID" value="PTI77208.1"/>
    <property type="molecule type" value="Genomic_DNA"/>
</dbReference>
<dbReference type="Pfam" id="PF06338">
    <property type="entry name" value="ComK"/>
    <property type="match status" value="1"/>
</dbReference>
<dbReference type="InterPro" id="IPR010461">
    <property type="entry name" value="ComK"/>
</dbReference>
<evidence type="ECO:0000313" key="1">
    <source>
        <dbReference type="EMBL" id="PTI77208.1"/>
    </source>
</evidence>